<dbReference type="Gene3D" id="1.10.472.80">
    <property type="entry name" value="Ypt/Rab-GAP domain of gyp1p, domain 3"/>
    <property type="match status" value="1"/>
</dbReference>
<protein>
    <submittedName>
        <fullName evidence="5">TBC1 domain family member 5 like protein</fullName>
    </submittedName>
</protein>
<dbReference type="PANTHER" id="PTHR22957">
    <property type="entry name" value="TBC1 DOMAIN FAMILY MEMBER GTPASE-ACTIVATING PROTEIN"/>
    <property type="match status" value="1"/>
</dbReference>
<evidence type="ECO:0000259" key="4">
    <source>
        <dbReference type="PROSITE" id="PS50086"/>
    </source>
</evidence>
<evidence type="ECO:0000313" key="5">
    <source>
        <dbReference type="EMBL" id="EGG13897.1"/>
    </source>
</evidence>
<name>F4QDV0_CACFS</name>
<dbReference type="PROSITE" id="PS50086">
    <property type="entry name" value="TBC_RABGAP"/>
    <property type="match status" value="1"/>
</dbReference>
<dbReference type="EMBL" id="GL883029">
    <property type="protein sequence ID" value="EGG13897.1"/>
    <property type="molecule type" value="Genomic_DNA"/>
</dbReference>
<evidence type="ECO:0000256" key="1">
    <source>
        <dbReference type="ARBA" id="ARBA00022468"/>
    </source>
</evidence>
<feature type="compositionally biased region" description="Low complexity" evidence="3">
    <location>
        <begin position="472"/>
        <end position="483"/>
    </location>
</feature>
<dbReference type="GeneID" id="14866488"/>
<dbReference type="OMA" id="DYFCISM"/>
<dbReference type="GO" id="GO:0031252">
    <property type="term" value="C:cell leading edge"/>
    <property type="evidence" value="ECO:0007669"/>
    <property type="project" value="EnsemblProtists"/>
</dbReference>
<dbReference type="GO" id="GO:0031000">
    <property type="term" value="P:response to caffeine"/>
    <property type="evidence" value="ECO:0007669"/>
    <property type="project" value="EnsemblProtists"/>
</dbReference>
<accession>F4QDV0</accession>
<evidence type="ECO:0000313" key="6">
    <source>
        <dbReference type="Proteomes" id="UP000007797"/>
    </source>
</evidence>
<feature type="region of interest" description="Disordered" evidence="3">
    <location>
        <begin position="287"/>
        <end position="308"/>
    </location>
</feature>
<gene>
    <name evidence="5" type="ORF">DFA_11658</name>
</gene>
<dbReference type="STRING" id="1054147.F4QDV0"/>
<feature type="compositionally biased region" description="Low complexity" evidence="3">
    <location>
        <begin position="503"/>
        <end position="518"/>
    </location>
</feature>
<dbReference type="SUPFAM" id="SSF47923">
    <property type="entry name" value="Ypt/Rab-GAP domain of gyp1p"/>
    <property type="match status" value="2"/>
</dbReference>
<sequence length="780" mass="86499">MDVTGGDNFSMSIGKERASEESSVISTINVGVIGEEGLHHDEESTSSSSVSKLPDFTKAFNDMFFSTVPKDKSPLDILKNDAFNGLLAASPLRGLAWRIFLGCLETDKMNTWETTISEQRQLYQHLVTTHYVNPRDQQQQQVVFDPLSNDENSPWNKFFRNQERQKTITLDIERTYQDFEFFQDQQTKDIMLRILFIYSTSTPDISYRQGMHELLAPMLYLITHEVEKYKKSELEKIEVDPQVLHASWVNIIYDPNYIEHDVYILFSKLMKTSVHWFGATGGAGNTSPTNTPVMKHHSLSDDPNKEPQQHNETIVVNQAVIKCKTINNLLRAKDVELYNHLESLDIEPQLYLLRWIRLLFGREFHLEDVLSMWDAIFAYGDNLHLIDFISISMLSFIRDQLIGKDNSSVLKRLFKYPPVEDIQYLIRKAFSIKDTPGPINNSITTFGQITSLPTTPSYISSTTFTPITSVLNNNPTFNPTNPNKSNYRKTMSHLSAPSRDDISSSTTSSSSSAFSGSSNNPLSNSATFTPPPPAQPRKPASIFSLTPTDDILGLGGLSIGISKTSTKSSSSSSFVSSSSSSSTNATSTFTSSSNTSTSTSTTTNTFTNTSPLILGTPPNQSSAISTPSFTSSTPSSLVSSDGNMTVVATSAAPLTTTSVNLNTARSNYFNPVASPKDLLPKQSYVSKKANPKTNPAKRLRNAQRYLGNQLGNVIPILQTNIVENTSLANHDELVLAVANIKQIKDMLLGDLPIVWDDIPDNEFDDEDDTTNIGIEDPLSK</sequence>
<dbReference type="GO" id="GO:0031156">
    <property type="term" value="P:regulation of sorocarp development"/>
    <property type="evidence" value="ECO:0007669"/>
    <property type="project" value="EnsemblProtists"/>
</dbReference>
<dbReference type="SMART" id="SM00164">
    <property type="entry name" value="TBC"/>
    <property type="match status" value="1"/>
</dbReference>
<dbReference type="GO" id="GO:0005096">
    <property type="term" value="F:GTPase activator activity"/>
    <property type="evidence" value="ECO:0007669"/>
    <property type="project" value="UniProtKB-KW"/>
</dbReference>
<dbReference type="GO" id="GO:1903665">
    <property type="term" value="P:negative regulation of asexual reproduction"/>
    <property type="evidence" value="ECO:0007669"/>
    <property type="project" value="EnsemblProtists"/>
</dbReference>
<dbReference type="InterPro" id="IPR000195">
    <property type="entry name" value="Rab-GAP-TBC_dom"/>
</dbReference>
<proteinExistence type="predicted"/>
<dbReference type="GO" id="GO:0005829">
    <property type="term" value="C:cytosol"/>
    <property type="evidence" value="ECO:0007669"/>
    <property type="project" value="EnsemblProtists"/>
</dbReference>
<feature type="compositionally biased region" description="Polar residues" evidence="3">
    <location>
        <begin position="519"/>
        <end position="528"/>
    </location>
</feature>
<dbReference type="FunFam" id="1.10.472.80:FF:000038">
    <property type="entry name" value="TBC1 domain family member 5"/>
    <property type="match status" value="1"/>
</dbReference>
<evidence type="ECO:0000256" key="2">
    <source>
        <dbReference type="ARBA" id="ARBA00043879"/>
    </source>
</evidence>
<dbReference type="FunFam" id="1.10.8.270:FF:000011">
    <property type="entry name" value="TBC1 domain family member 5"/>
    <property type="match status" value="1"/>
</dbReference>
<keyword evidence="1" id="KW-0343">GTPase activation</keyword>
<keyword evidence="6" id="KW-1185">Reference proteome</keyword>
<dbReference type="Pfam" id="PF00566">
    <property type="entry name" value="RabGAP-TBC"/>
    <property type="match status" value="2"/>
</dbReference>
<dbReference type="KEGG" id="dfa:DFA_11658"/>
<dbReference type="RefSeq" id="XP_004350605.1">
    <property type="nucleotide sequence ID" value="XM_004350554.1"/>
</dbReference>
<dbReference type="Gene3D" id="1.10.8.270">
    <property type="entry name" value="putative rabgap domain of human tbc1 domain family member 14 like domains"/>
    <property type="match status" value="1"/>
</dbReference>
<dbReference type="OrthoDB" id="27140at2759"/>
<feature type="domain" description="Rab-GAP TBC" evidence="4">
    <location>
        <begin position="87"/>
        <end position="380"/>
    </location>
</feature>
<dbReference type="InterPro" id="IPR035969">
    <property type="entry name" value="Rab-GAP_TBC_sf"/>
</dbReference>
<evidence type="ECO:0000256" key="3">
    <source>
        <dbReference type="SAM" id="MobiDB-lite"/>
    </source>
</evidence>
<dbReference type="GO" id="GO:0007193">
    <property type="term" value="P:adenylate cyclase-inhibiting G protein-coupled receptor signaling pathway"/>
    <property type="evidence" value="ECO:0007669"/>
    <property type="project" value="EnsemblProtists"/>
</dbReference>
<feature type="region of interest" description="Disordered" evidence="3">
    <location>
        <begin position="563"/>
        <end position="610"/>
    </location>
</feature>
<feature type="compositionally biased region" description="Basic and acidic residues" evidence="3">
    <location>
        <begin position="298"/>
        <end position="308"/>
    </location>
</feature>
<feature type="region of interest" description="Disordered" evidence="3">
    <location>
        <begin position="470"/>
        <end position="545"/>
    </location>
</feature>
<comment type="function">
    <text evidence="2">May act as a GTPase-activating protein for Rab family protein(s).</text>
</comment>
<reference evidence="6" key="1">
    <citation type="journal article" date="2011" name="Genome Res.">
        <title>Phylogeny-wide analysis of social amoeba genomes highlights ancient origins for complex intercellular communication.</title>
        <authorList>
            <person name="Heidel A.J."/>
            <person name="Lawal H.M."/>
            <person name="Felder M."/>
            <person name="Schilde C."/>
            <person name="Helps N.R."/>
            <person name="Tunggal B."/>
            <person name="Rivero F."/>
            <person name="John U."/>
            <person name="Schleicher M."/>
            <person name="Eichinger L."/>
            <person name="Platzer M."/>
            <person name="Noegel A.A."/>
            <person name="Schaap P."/>
            <person name="Gloeckner G."/>
        </authorList>
    </citation>
    <scope>NUCLEOTIDE SEQUENCE [LARGE SCALE GENOMIC DNA]</scope>
    <source>
        <strain evidence="6">SH3</strain>
    </source>
</reference>
<organism evidence="5 6">
    <name type="scientific">Cavenderia fasciculata</name>
    <name type="common">Slime mold</name>
    <name type="synonym">Dictyostelium fasciculatum</name>
    <dbReference type="NCBI Taxonomy" id="261658"/>
    <lineage>
        <taxon>Eukaryota</taxon>
        <taxon>Amoebozoa</taxon>
        <taxon>Evosea</taxon>
        <taxon>Eumycetozoa</taxon>
        <taxon>Dictyostelia</taxon>
        <taxon>Acytosteliales</taxon>
        <taxon>Cavenderiaceae</taxon>
        <taxon>Cavenderia</taxon>
    </lineage>
</organism>
<dbReference type="AlphaFoldDB" id="F4QDV0"/>
<dbReference type="Proteomes" id="UP000007797">
    <property type="component" value="Unassembled WGS sequence"/>
</dbReference>
<dbReference type="PANTHER" id="PTHR22957:SF337">
    <property type="entry name" value="TBC1 DOMAIN FAMILY MEMBER 5"/>
    <property type="match status" value="1"/>
</dbReference>